<dbReference type="GO" id="GO:0000715">
    <property type="term" value="P:nucleotide-excision repair, DNA damage recognition"/>
    <property type="evidence" value="ECO:0007669"/>
    <property type="project" value="EnsemblFungi"/>
</dbReference>
<dbReference type="GO" id="GO:0031146">
    <property type="term" value="P:SCF-dependent proteasomal ubiquitin-dependent protein catabolic process"/>
    <property type="evidence" value="ECO:0007669"/>
    <property type="project" value="TreeGrafter"/>
</dbReference>
<gene>
    <name evidence="2" type="ORF">AO440_000858</name>
</gene>
<dbReference type="VEuPathDB" id="FungiDB:GWK60_D06171"/>
<dbReference type="VEuPathDB" id="FungiDB:GVI51_D05973"/>
<dbReference type="VEuPathDB" id="FungiDB:CAGL0D06006g"/>
<dbReference type="InterPro" id="IPR032675">
    <property type="entry name" value="LRR_dom_sf"/>
</dbReference>
<name>A0A0W0CIQ9_CANGB</name>
<sequence length="594" mass="67306">MYRSRNRNRQGGPNSIKGPSSALTQFLKEEGISAEAIRNRWLQRQVKGGDKKEGSPDEDKDTAFTTNNDEEVKKDYDSESTLSDEPRLKREALEANIVSDEEDEEDVEYKEITPAKDESVSYEERMKRFNQDSDEEEYDESASASIEPLVLPEKKVDKATIEKKARTVIQNRRKKQRRAANLLDRKSNAVLSLQALCIAKISQNIYKWQKDSEENRNNNHNVMFSHLREVLGGVSTENLNNLANALSKNRALNDQTLQLFLKTDLEALTFHDCSKVSFDGYKTLAIFTPHIKKLSLHMCGQLNNESLLYIAEKLRNLTSLYLDGPFLINEKTWVQFFEIMKGRLEEFHVSNTHRFTDKSLASLLINCGSSLKALGLSRLDGLFNYALIPQYLCNEEFHSLELGYPYNDEDITDEVVINILGQIGHSLKRLVLCGCSELSDSVIINGIGAFIGENNRLEEIGLEELDQISNDSLLYLFSQIQFPNLRVCSFRRSIQIGDDTIMELFQNAAVNTLEILNLNSLNSLTKESLLLLSCPHLKHLDVAFVRAVDDEVVGRLGKQNPKLSLMEVFGDPLVTEKAKIRPGITLTGRQSDSI</sequence>
<dbReference type="GO" id="GO:0008094">
    <property type="term" value="F:ATP-dependent activity, acting on DNA"/>
    <property type="evidence" value="ECO:0007669"/>
    <property type="project" value="EnsemblFungi"/>
</dbReference>
<evidence type="ECO:0000256" key="1">
    <source>
        <dbReference type="SAM" id="MobiDB-lite"/>
    </source>
</evidence>
<dbReference type="SUPFAM" id="SSF52047">
    <property type="entry name" value="RNI-like"/>
    <property type="match status" value="1"/>
</dbReference>
<evidence type="ECO:0000313" key="3">
    <source>
        <dbReference type="Proteomes" id="UP000054886"/>
    </source>
</evidence>
<dbReference type="EMBL" id="LLZZ01000136">
    <property type="protein sequence ID" value="KTB00701.1"/>
    <property type="molecule type" value="Genomic_DNA"/>
</dbReference>
<dbReference type="GO" id="GO:0070911">
    <property type="term" value="P:global genome nucleotide-excision repair"/>
    <property type="evidence" value="ECO:0007669"/>
    <property type="project" value="EnsemblFungi"/>
</dbReference>
<dbReference type="GO" id="GO:0003684">
    <property type="term" value="F:damaged DNA binding"/>
    <property type="evidence" value="ECO:0007669"/>
    <property type="project" value="EnsemblFungi"/>
</dbReference>
<dbReference type="VEuPathDB" id="FungiDB:B1J91_D06006g"/>
<feature type="compositionally biased region" description="Basic and acidic residues" evidence="1">
    <location>
        <begin position="47"/>
        <end position="57"/>
    </location>
</feature>
<organism evidence="2 3">
    <name type="scientific">Candida glabrata</name>
    <name type="common">Yeast</name>
    <name type="synonym">Torulopsis glabrata</name>
    <dbReference type="NCBI Taxonomy" id="5478"/>
    <lineage>
        <taxon>Eukaryota</taxon>
        <taxon>Fungi</taxon>
        <taxon>Dikarya</taxon>
        <taxon>Ascomycota</taxon>
        <taxon>Saccharomycotina</taxon>
        <taxon>Saccharomycetes</taxon>
        <taxon>Saccharomycetales</taxon>
        <taxon>Saccharomycetaceae</taxon>
        <taxon>Nakaseomyces</taxon>
    </lineage>
</organism>
<dbReference type="Gene3D" id="3.80.10.10">
    <property type="entry name" value="Ribonuclease Inhibitor"/>
    <property type="match status" value="2"/>
</dbReference>
<protein>
    <submittedName>
        <fullName evidence="2">DNA repair protein RAD7</fullName>
    </submittedName>
</protein>
<reference evidence="2 3" key="1">
    <citation type="submission" date="2015-10" db="EMBL/GenBank/DDBJ databases">
        <title>Draft genomes sequences of Candida glabrata isolates 1A, 1B, 2A, 2B, 3A and 3B.</title>
        <authorList>
            <person name="Haavelsrud O.E."/>
            <person name="Gaustad P."/>
        </authorList>
    </citation>
    <scope>NUCLEOTIDE SEQUENCE [LARGE SCALE GENOMIC DNA]</scope>
    <source>
        <strain evidence="2">910700640</strain>
    </source>
</reference>
<proteinExistence type="predicted"/>
<dbReference type="AlphaFoldDB" id="A0A0W0CIQ9"/>
<dbReference type="GO" id="GO:0019005">
    <property type="term" value="C:SCF ubiquitin ligase complex"/>
    <property type="evidence" value="ECO:0007669"/>
    <property type="project" value="TreeGrafter"/>
</dbReference>
<dbReference type="GO" id="GO:0008104">
    <property type="term" value="P:intracellular protein localization"/>
    <property type="evidence" value="ECO:0007669"/>
    <property type="project" value="EnsemblFungi"/>
</dbReference>
<dbReference type="GO" id="GO:0000113">
    <property type="term" value="C:nucleotide-excision repair factor 4 complex"/>
    <property type="evidence" value="ECO:0007669"/>
    <property type="project" value="EnsemblFungi"/>
</dbReference>
<dbReference type="GO" id="GO:0031463">
    <property type="term" value="C:Cul3-RING ubiquitin ligase complex"/>
    <property type="evidence" value="ECO:0007669"/>
    <property type="project" value="EnsemblFungi"/>
</dbReference>
<dbReference type="GO" id="GO:0009411">
    <property type="term" value="P:response to UV"/>
    <property type="evidence" value="ECO:0007669"/>
    <property type="project" value="EnsemblFungi"/>
</dbReference>
<dbReference type="PANTHER" id="PTHR13318">
    <property type="entry name" value="PARTNER OF PAIRED, ISOFORM B-RELATED"/>
    <property type="match status" value="1"/>
</dbReference>
<dbReference type="InterPro" id="IPR006553">
    <property type="entry name" value="Leu-rich_rpt_Cys-con_subtyp"/>
</dbReference>
<feature type="compositionally biased region" description="Polar residues" evidence="1">
    <location>
        <begin position="9"/>
        <end position="21"/>
    </location>
</feature>
<dbReference type="GO" id="GO:0004842">
    <property type="term" value="F:ubiquitin-protein transferase activity"/>
    <property type="evidence" value="ECO:0007669"/>
    <property type="project" value="EnsemblFungi"/>
</dbReference>
<evidence type="ECO:0000313" key="2">
    <source>
        <dbReference type="EMBL" id="KTB00701.1"/>
    </source>
</evidence>
<dbReference type="SMART" id="SM00367">
    <property type="entry name" value="LRR_CC"/>
    <property type="match status" value="6"/>
</dbReference>
<feature type="region of interest" description="Disordered" evidence="1">
    <location>
        <begin position="1"/>
        <end position="21"/>
    </location>
</feature>
<feature type="region of interest" description="Disordered" evidence="1">
    <location>
        <begin position="41"/>
        <end position="88"/>
    </location>
</feature>
<accession>A0A0W0CIQ9</accession>
<comment type="caution">
    <text evidence="2">The sequence shown here is derived from an EMBL/GenBank/DDBJ whole genome shotgun (WGS) entry which is preliminary data.</text>
</comment>
<dbReference type="Proteomes" id="UP000054886">
    <property type="component" value="Unassembled WGS sequence"/>
</dbReference>